<feature type="compositionally biased region" description="Polar residues" evidence="1">
    <location>
        <begin position="131"/>
        <end position="143"/>
    </location>
</feature>
<dbReference type="RefSeq" id="XP_024578758.1">
    <property type="nucleotide sequence ID" value="XM_024728264.1"/>
</dbReference>
<dbReference type="GeneID" id="36407725"/>
<feature type="signal peptide" evidence="2">
    <location>
        <begin position="1"/>
        <end position="22"/>
    </location>
</feature>
<evidence type="ECO:0000313" key="4">
    <source>
        <dbReference type="EMBL" id="CEG42389.1"/>
    </source>
</evidence>
<reference evidence="5" key="1">
    <citation type="submission" date="2014-09" db="EMBL/GenBank/DDBJ databases">
        <authorList>
            <person name="Sharma Rahul"/>
            <person name="Thines Marco"/>
        </authorList>
    </citation>
    <scope>NUCLEOTIDE SEQUENCE [LARGE SCALE GENOMIC DNA]</scope>
</reference>
<keyword evidence="4" id="KW-0067">ATP-binding</keyword>
<evidence type="ECO:0000256" key="1">
    <source>
        <dbReference type="SAM" id="MobiDB-lite"/>
    </source>
</evidence>
<dbReference type="EMBL" id="CCYD01000645">
    <property type="protein sequence ID" value="CEG42389.1"/>
    <property type="molecule type" value="Genomic_DNA"/>
</dbReference>
<evidence type="ECO:0000256" key="2">
    <source>
        <dbReference type="SAM" id="SignalP"/>
    </source>
</evidence>
<feature type="chain" id="PRO_5006058778" evidence="2">
    <location>
        <begin position="23"/>
        <end position="182"/>
    </location>
</feature>
<feature type="region of interest" description="Disordered" evidence="1">
    <location>
        <begin position="128"/>
        <end position="156"/>
    </location>
</feature>
<keyword evidence="4" id="KW-0547">Nucleotide-binding</keyword>
<accession>A0A0P1AM21</accession>
<dbReference type="InterPro" id="IPR057626">
    <property type="entry name" value="S-S_Temptin"/>
</dbReference>
<dbReference type="PANTHER" id="PTHR34737">
    <property type="entry name" value="EF-HAND DOMAIN-CONTAINING PROTEIN"/>
    <property type="match status" value="1"/>
</dbReference>
<dbReference type="Proteomes" id="UP000054928">
    <property type="component" value="Unassembled WGS sequence"/>
</dbReference>
<dbReference type="PANTHER" id="PTHR34737:SF2">
    <property type="entry name" value="EF-HAND DOMAIN-CONTAINING PROTEIN"/>
    <property type="match status" value="1"/>
</dbReference>
<proteinExistence type="predicted"/>
<dbReference type="InterPro" id="IPR055313">
    <property type="entry name" value="Temptin-like"/>
</dbReference>
<dbReference type="Pfam" id="PF24784">
    <property type="entry name" value="Temptin_C"/>
    <property type="match status" value="1"/>
</dbReference>
<evidence type="ECO:0000313" key="5">
    <source>
        <dbReference type="Proteomes" id="UP000054928"/>
    </source>
</evidence>
<dbReference type="OMA" id="CEWTVES"/>
<dbReference type="GO" id="GO:0005524">
    <property type="term" value="F:ATP binding"/>
    <property type="evidence" value="ECO:0007669"/>
    <property type="project" value="UniProtKB-KW"/>
</dbReference>
<dbReference type="OrthoDB" id="129121at2759"/>
<feature type="domain" description="Temptin Cys/Cys disulfide" evidence="3">
    <location>
        <begin position="21"/>
        <end position="112"/>
    </location>
</feature>
<evidence type="ECO:0000259" key="3">
    <source>
        <dbReference type="Pfam" id="PF24784"/>
    </source>
</evidence>
<name>A0A0P1AM21_PLAHL</name>
<dbReference type="STRING" id="4781.A0A0P1AM21"/>
<keyword evidence="5" id="KW-1185">Reference proteome</keyword>
<feature type="compositionally biased region" description="Low complexity" evidence="1">
    <location>
        <begin position="144"/>
        <end position="156"/>
    </location>
</feature>
<dbReference type="AlphaFoldDB" id="A0A0P1AM21"/>
<organism evidence="4 5">
    <name type="scientific">Plasmopara halstedii</name>
    <name type="common">Downy mildew of sunflower</name>
    <dbReference type="NCBI Taxonomy" id="4781"/>
    <lineage>
        <taxon>Eukaryota</taxon>
        <taxon>Sar</taxon>
        <taxon>Stramenopiles</taxon>
        <taxon>Oomycota</taxon>
        <taxon>Peronosporomycetes</taxon>
        <taxon>Peronosporales</taxon>
        <taxon>Peronosporaceae</taxon>
        <taxon>Plasmopara</taxon>
    </lineage>
</organism>
<keyword evidence="2" id="KW-0732">Signal</keyword>
<sequence length="182" mass="18807">MTRFSPAILLASSSLLIDPVLSHEAYATKVPNGANVDGVKAIGHTNPDGGGIRNAFGRDFYSAGHTWTSELCMNDSDDDGQTNGEELGDPCCDWTSESAKDPLWSSGVSNPGDDASISNKTLWPTYKCSPPATNSSGSQTGIQSTESSSDSDSTASTSKAAWNGLALTTTAGLLTLTAAIVL</sequence>
<protein>
    <submittedName>
        <fullName evidence="4">Atp-binding cassette superfamily</fullName>
    </submittedName>
</protein>